<organism evidence="2 3">
    <name type="scientific">Serratia ureilytica</name>
    <dbReference type="NCBI Taxonomy" id="300181"/>
    <lineage>
        <taxon>Bacteria</taxon>
        <taxon>Pseudomonadati</taxon>
        <taxon>Pseudomonadota</taxon>
        <taxon>Gammaproteobacteria</taxon>
        <taxon>Enterobacterales</taxon>
        <taxon>Yersiniaceae</taxon>
        <taxon>Serratia</taxon>
    </lineage>
</organism>
<accession>A0ABU0VR62</accession>
<evidence type="ECO:0000313" key="3">
    <source>
        <dbReference type="Proteomes" id="UP001177872"/>
    </source>
</evidence>
<feature type="domain" description="HTH cro/C1-type" evidence="1">
    <location>
        <begin position="12"/>
        <end position="40"/>
    </location>
</feature>
<dbReference type="InterPro" id="IPR001387">
    <property type="entry name" value="Cro/C1-type_HTH"/>
</dbReference>
<comment type="caution">
    <text evidence="2">The sequence shown here is derived from an EMBL/GenBank/DDBJ whole genome shotgun (WGS) entry which is preliminary data.</text>
</comment>
<dbReference type="RefSeq" id="WP_262943306.1">
    <property type="nucleotide sequence ID" value="NZ_JAIQCT010000047.1"/>
</dbReference>
<dbReference type="Gene3D" id="1.10.260.40">
    <property type="entry name" value="lambda repressor-like DNA-binding domains"/>
    <property type="match status" value="1"/>
</dbReference>
<dbReference type="Pfam" id="PF01381">
    <property type="entry name" value="HTH_3"/>
    <property type="match status" value="1"/>
</dbReference>
<reference evidence="2" key="1">
    <citation type="submission" date="2023-07" db="EMBL/GenBank/DDBJ databases">
        <title>In vitro acaricidal activity of Serratia ureilytica strains isolated from Mimosa pudica nodules againts the dust mite Tyrophagus putrescentiae.</title>
        <authorList>
            <person name="Wong-Villareal A."/>
            <person name="Cerqueda-Garcia D."/>
        </authorList>
    </citation>
    <scope>NUCLEOTIDE SEQUENCE</scope>
    <source>
        <strain evidence="2">UTS2</strain>
    </source>
</reference>
<dbReference type="InterPro" id="IPR010982">
    <property type="entry name" value="Lambda_DNA-bd_dom_sf"/>
</dbReference>
<sequence>MSSQALVELALKTLTCSQKALAEHLGVSPAQVSKWKKGEYMSDDMEKKMREISGIKTLDPDLVLLTGSIENAIKWEQVIHYLPESDR</sequence>
<proteinExistence type="predicted"/>
<gene>
    <name evidence="2" type="ORF">Q6237_23120</name>
</gene>
<name>A0ABU0VR62_9GAMM</name>
<evidence type="ECO:0000259" key="1">
    <source>
        <dbReference type="Pfam" id="PF01381"/>
    </source>
</evidence>
<dbReference type="EMBL" id="JAVCZN010000014">
    <property type="protein sequence ID" value="MDQ1863877.1"/>
    <property type="molecule type" value="Genomic_DNA"/>
</dbReference>
<dbReference type="SUPFAM" id="SSF47413">
    <property type="entry name" value="lambda repressor-like DNA-binding domains"/>
    <property type="match status" value="1"/>
</dbReference>
<protein>
    <submittedName>
        <fullName evidence="2">Helix-turn-helix domain-containing protein</fullName>
    </submittedName>
</protein>
<evidence type="ECO:0000313" key="2">
    <source>
        <dbReference type="EMBL" id="MDQ1863877.1"/>
    </source>
</evidence>
<keyword evidence="3" id="KW-1185">Reference proteome</keyword>
<dbReference type="CDD" id="cd00093">
    <property type="entry name" value="HTH_XRE"/>
    <property type="match status" value="1"/>
</dbReference>
<dbReference type="Proteomes" id="UP001177872">
    <property type="component" value="Unassembled WGS sequence"/>
</dbReference>